<evidence type="ECO:0000313" key="3">
    <source>
        <dbReference type="Proteomes" id="UP000186817"/>
    </source>
</evidence>
<dbReference type="AlphaFoldDB" id="A0A1Q9CAI1"/>
<comment type="caution">
    <text evidence="2">The sequence shown here is derived from an EMBL/GenBank/DDBJ whole genome shotgun (WGS) entry which is preliminary data.</text>
</comment>
<evidence type="ECO:0000256" key="1">
    <source>
        <dbReference type="SAM" id="Coils"/>
    </source>
</evidence>
<dbReference type="OrthoDB" id="10562002at2759"/>
<sequence>MAWICKVESALAAAAAEKASPIVLVHDKSTLVEPLASKVEMAALKIAEATRPREVDEKAQSLEKALEQEKALRAQLEGKLQAT</sequence>
<dbReference type="Proteomes" id="UP000186817">
    <property type="component" value="Unassembled WGS sequence"/>
</dbReference>
<reference evidence="2 3" key="1">
    <citation type="submission" date="2016-02" db="EMBL/GenBank/DDBJ databases">
        <title>Genome analysis of coral dinoflagellate symbionts highlights evolutionary adaptations to a symbiotic lifestyle.</title>
        <authorList>
            <person name="Aranda M."/>
            <person name="Li Y."/>
            <person name="Liew Y.J."/>
            <person name="Baumgarten S."/>
            <person name="Simakov O."/>
            <person name="Wilson M."/>
            <person name="Piel J."/>
            <person name="Ashoor H."/>
            <person name="Bougouffa S."/>
            <person name="Bajic V.B."/>
            <person name="Ryu T."/>
            <person name="Ravasi T."/>
            <person name="Bayer T."/>
            <person name="Micklem G."/>
            <person name="Kim H."/>
            <person name="Bhak J."/>
            <person name="Lajeunesse T.C."/>
            <person name="Voolstra C.R."/>
        </authorList>
    </citation>
    <scope>NUCLEOTIDE SEQUENCE [LARGE SCALE GENOMIC DNA]</scope>
    <source>
        <strain evidence="2 3">CCMP2467</strain>
    </source>
</reference>
<dbReference type="EMBL" id="LSRX01001432">
    <property type="protein sequence ID" value="OLP79939.1"/>
    <property type="molecule type" value="Genomic_DNA"/>
</dbReference>
<proteinExistence type="predicted"/>
<keyword evidence="1" id="KW-0175">Coiled coil</keyword>
<organism evidence="2 3">
    <name type="scientific">Symbiodinium microadriaticum</name>
    <name type="common">Dinoflagellate</name>
    <name type="synonym">Zooxanthella microadriatica</name>
    <dbReference type="NCBI Taxonomy" id="2951"/>
    <lineage>
        <taxon>Eukaryota</taxon>
        <taxon>Sar</taxon>
        <taxon>Alveolata</taxon>
        <taxon>Dinophyceae</taxon>
        <taxon>Suessiales</taxon>
        <taxon>Symbiodiniaceae</taxon>
        <taxon>Symbiodinium</taxon>
    </lineage>
</organism>
<protein>
    <submittedName>
        <fullName evidence="2">Uncharacterized protein</fullName>
    </submittedName>
</protein>
<feature type="coiled-coil region" evidence="1">
    <location>
        <begin position="55"/>
        <end position="82"/>
    </location>
</feature>
<evidence type="ECO:0000313" key="2">
    <source>
        <dbReference type="EMBL" id="OLP79939.1"/>
    </source>
</evidence>
<keyword evidence="3" id="KW-1185">Reference proteome</keyword>
<name>A0A1Q9CAI1_SYMMI</name>
<gene>
    <name evidence="2" type="ORF">AK812_SmicGene39708</name>
</gene>
<accession>A0A1Q9CAI1</accession>